<dbReference type="KEGG" id="bid:Bind_2155"/>
<organism evidence="14 15">
    <name type="scientific">Beijerinckia indica subsp. indica (strain ATCC 9039 / DSM 1715 / NCIMB 8712)</name>
    <dbReference type="NCBI Taxonomy" id="395963"/>
    <lineage>
        <taxon>Bacteria</taxon>
        <taxon>Pseudomonadati</taxon>
        <taxon>Pseudomonadota</taxon>
        <taxon>Alphaproteobacteria</taxon>
        <taxon>Hyphomicrobiales</taxon>
        <taxon>Beijerinckiaceae</taxon>
        <taxon>Beijerinckia</taxon>
    </lineage>
</organism>
<keyword evidence="4" id="KW-0597">Phosphoprotein</keyword>
<keyword evidence="5" id="KW-0808">Transferase</keyword>
<evidence type="ECO:0000256" key="1">
    <source>
        <dbReference type="ARBA" id="ARBA00000085"/>
    </source>
</evidence>
<keyword evidence="15" id="KW-1185">Reference proteome</keyword>
<keyword evidence="10 12" id="KW-1133">Transmembrane helix</keyword>
<evidence type="ECO:0000256" key="3">
    <source>
        <dbReference type="ARBA" id="ARBA00012438"/>
    </source>
</evidence>
<evidence type="ECO:0000313" key="15">
    <source>
        <dbReference type="Proteomes" id="UP000001695"/>
    </source>
</evidence>
<gene>
    <name evidence="14" type="ordered locus">Bind_2155</name>
</gene>
<dbReference type="SUPFAM" id="SSF47384">
    <property type="entry name" value="Homodimeric domain of signal transducing histidine kinase"/>
    <property type="match status" value="1"/>
</dbReference>
<keyword evidence="12" id="KW-0472">Membrane</keyword>
<dbReference type="EMBL" id="CP001016">
    <property type="protein sequence ID" value="ACB95775.1"/>
    <property type="molecule type" value="Genomic_DNA"/>
</dbReference>
<dbReference type="eggNOG" id="COG0642">
    <property type="taxonomic scope" value="Bacteria"/>
</dbReference>
<evidence type="ECO:0000256" key="11">
    <source>
        <dbReference type="ARBA" id="ARBA00023012"/>
    </source>
</evidence>
<dbReference type="PROSITE" id="PS50109">
    <property type="entry name" value="HIS_KIN"/>
    <property type="match status" value="1"/>
</dbReference>
<evidence type="ECO:0000256" key="6">
    <source>
        <dbReference type="ARBA" id="ARBA00022692"/>
    </source>
</evidence>
<evidence type="ECO:0000256" key="4">
    <source>
        <dbReference type="ARBA" id="ARBA00022553"/>
    </source>
</evidence>
<evidence type="ECO:0000256" key="12">
    <source>
        <dbReference type="SAM" id="Phobius"/>
    </source>
</evidence>
<feature type="transmembrane region" description="Helical" evidence="12">
    <location>
        <begin position="146"/>
        <end position="165"/>
    </location>
</feature>
<dbReference type="PANTHER" id="PTHR45436">
    <property type="entry name" value="SENSOR HISTIDINE KINASE YKOH"/>
    <property type="match status" value="1"/>
</dbReference>
<keyword evidence="9" id="KW-0067">ATP-binding</keyword>
<evidence type="ECO:0000256" key="9">
    <source>
        <dbReference type="ARBA" id="ARBA00022840"/>
    </source>
</evidence>
<dbReference type="HOGENOM" id="CLU_000445_89_37_5"/>
<comment type="subcellular location">
    <subcellularLocation>
        <location evidence="2">Membrane</location>
        <topology evidence="2">Multi-pass membrane protein</topology>
    </subcellularLocation>
</comment>
<dbReference type="PROSITE" id="PS51257">
    <property type="entry name" value="PROKAR_LIPOPROTEIN"/>
    <property type="match status" value="1"/>
</dbReference>
<reference evidence="14 15" key="2">
    <citation type="journal article" date="2010" name="J. Bacteriol.">
        <title>Complete genome sequence of Beijerinckia indica subsp. indica.</title>
        <authorList>
            <person name="Tamas I."/>
            <person name="Dedysh S.N."/>
            <person name="Liesack W."/>
            <person name="Stott M.B."/>
            <person name="Alam M."/>
            <person name="Murrell J.C."/>
            <person name="Dunfield P.F."/>
        </authorList>
    </citation>
    <scope>NUCLEOTIDE SEQUENCE [LARGE SCALE GENOMIC DNA]</scope>
    <source>
        <strain evidence="15">ATCC 9039 / DSM 1715 / NCIMB 8712</strain>
    </source>
</reference>
<name>B2IGL4_BEII9</name>
<dbReference type="GO" id="GO:0005886">
    <property type="term" value="C:plasma membrane"/>
    <property type="evidence" value="ECO:0007669"/>
    <property type="project" value="TreeGrafter"/>
</dbReference>
<dbReference type="STRING" id="395963.Bind_2155"/>
<dbReference type="CDD" id="cd00082">
    <property type="entry name" value="HisKA"/>
    <property type="match status" value="1"/>
</dbReference>
<dbReference type="GO" id="GO:0000155">
    <property type="term" value="F:phosphorelay sensor kinase activity"/>
    <property type="evidence" value="ECO:0007669"/>
    <property type="project" value="InterPro"/>
</dbReference>
<dbReference type="GO" id="GO:0005524">
    <property type="term" value="F:ATP binding"/>
    <property type="evidence" value="ECO:0007669"/>
    <property type="project" value="UniProtKB-KW"/>
</dbReference>
<dbReference type="AlphaFoldDB" id="B2IGL4"/>
<evidence type="ECO:0000256" key="10">
    <source>
        <dbReference type="ARBA" id="ARBA00022989"/>
    </source>
</evidence>
<dbReference type="SMART" id="SM00388">
    <property type="entry name" value="HisKA"/>
    <property type="match status" value="1"/>
</dbReference>
<dbReference type="Gene3D" id="1.10.287.130">
    <property type="match status" value="1"/>
</dbReference>
<dbReference type="Gene3D" id="3.30.565.10">
    <property type="entry name" value="Histidine kinase-like ATPase, C-terminal domain"/>
    <property type="match status" value="1"/>
</dbReference>
<dbReference type="InterPro" id="IPR003661">
    <property type="entry name" value="HisK_dim/P_dom"/>
</dbReference>
<evidence type="ECO:0000256" key="8">
    <source>
        <dbReference type="ARBA" id="ARBA00022777"/>
    </source>
</evidence>
<proteinExistence type="predicted"/>
<dbReference type="PANTHER" id="PTHR45436:SF14">
    <property type="entry name" value="SENSOR PROTEIN QSEC"/>
    <property type="match status" value="1"/>
</dbReference>
<dbReference type="CDD" id="cd00075">
    <property type="entry name" value="HATPase"/>
    <property type="match status" value="1"/>
</dbReference>
<keyword evidence="7" id="KW-0547">Nucleotide-binding</keyword>
<evidence type="ECO:0000259" key="13">
    <source>
        <dbReference type="PROSITE" id="PS50109"/>
    </source>
</evidence>
<dbReference type="InterPro" id="IPR005467">
    <property type="entry name" value="His_kinase_dom"/>
</dbReference>
<feature type="domain" description="Histidine kinase" evidence="13">
    <location>
        <begin position="230"/>
        <end position="441"/>
    </location>
</feature>
<dbReference type="InterPro" id="IPR050428">
    <property type="entry name" value="TCS_sensor_his_kinase"/>
</dbReference>
<dbReference type="OrthoDB" id="9809766at2"/>
<feature type="transmembrane region" description="Helical" evidence="12">
    <location>
        <begin position="6"/>
        <end position="32"/>
    </location>
</feature>
<protein>
    <recommendedName>
        <fullName evidence="3">histidine kinase</fullName>
        <ecNumber evidence="3">2.7.13.3</ecNumber>
    </recommendedName>
</protein>
<dbReference type="RefSeq" id="WP_012385131.1">
    <property type="nucleotide sequence ID" value="NC_010581.1"/>
</dbReference>
<dbReference type="InterPro" id="IPR036890">
    <property type="entry name" value="HATPase_C_sf"/>
</dbReference>
<evidence type="ECO:0000313" key="14">
    <source>
        <dbReference type="EMBL" id="ACB95775.1"/>
    </source>
</evidence>
<evidence type="ECO:0000256" key="2">
    <source>
        <dbReference type="ARBA" id="ARBA00004141"/>
    </source>
</evidence>
<accession>B2IGL4</accession>
<sequence length="449" mass="49568">MKSWSLASRIVASVLIVISGCLVLLGLSVGAFTRYEVTERLDNSLQEVSERLEFVASSSQAQIPENGIALLPGVDKRTLAYQIVAPSGNVRLRSQNASPEAFVYPLKEGFHNIKDFRVYVTHSAATPYYIIVGEPTFHRQEAVRRAVLIVILPIVIFLPCSWFLVRLTVLRALRPLVRLQTEIGSRGGTNLDPIPSLDLPSEIATIHAAVNLLLNRLKKALATERMFATNSAHELRNPIAGLLAQTQILNDQLKGSQYGARTLAIVQQTKRISRLTEKLLQLSRATSGVSLKNERFDLLPILYLLIDEYSDKAPNGPPIRMETDHISDFYIYGDIDTTGILFRNLIENAINHGDKDHGIDIHVSSDGFIDIVNECTALDPAILTTITDPFVRGSSSSKGGGLGLAIVYNIISQMHGQMTIKSPIPGRDTGFVIRVSFENFNIIMEKSEL</sequence>
<keyword evidence="8 14" id="KW-0418">Kinase</keyword>
<dbReference type="InterPro" id="IPR036097">
    <property type="entry name" value="HisK_dim/P_sf"/>
</dbReference>
<evidence type="ECO:0000256" key="5">
    <source>
        <dbReference type="ARBA" id="ARBA00022679"/>
    </source>
</evidence>
<dbReference type="SMART" id="SM00387">
    <property type="entry name" value="HATPase_c"/>
    <property type="match status" value="1"/>
</dbReference>
<dbReference type="Proteomes" id="UP000001695">
    <property type="component" value="Chromosome"/>
</dbReference>
<keyword evidence="6 12" id="KW-0812">Transmembrane</keyword>
<reference evidence="15" key="1">
    <citation type="submission" date="2008-03" db="EMBL/GenBank/DDBJ databases">
        <title>Complete sequence of chromosome of Beijerinckia indica subsp. indica ATCC 9039.</title>
        <authorList>
            <consortium name="US DOE Joint Genome Institute"/>
            <person name="Copeland A."/>
            <person name="Lucas S."/>
            <person name="Lapidus A."/>
            <person name="Glavina del Rio T."/>
            <person name="Dalin E."/>
            <person name="Tice H."/>
            <person name="Bruce D."/>
            <person name="Goodwin L."/>
            <person name="Pitluck S."/>
            <person name="LaButti K."/>
            <person name="Schmutz J."/>
            <person name="Larimer F."/>
            <person name="Land M."/>
            <person name="Hauser L."/>
            <person name="Kyrpides N."/>
            <person name="Mikhailova N."/>
            <person name="Dunfield P.F."/>
            <person name="Dedysh S.N."/>
            <person name="Liesack W."/>
            <person name="Saw J.H."/>
            <person name="Alam M."/>
            <person name="Chen Y."/>
            <person name="Murrell J.C."/>
            <person name="Richardson P."/>
        </authorList>
    </citation>
    <scope>NUCLEOTIDE SEQUENCE [LARGE SCALE GENOMIC DNA]</scope>
    <source>
        <strain evidence="15">ATCC 9039 / DSM 1715 / NCIMB 8712</strain>
    </source>
</reference>
<dbReference type="Pfam" id="PF02518">
    <property type="entry name" value="HATPase_c"/>
    <property type="match status" value="1"/>
</dbReference>
<dbReference type="Pfam" id="PF00512">
    <property type="entry name" value="HisKA"/>
    <property type="match status" value="1"/>
</dbReference>
<dbReference type="EC" id="2.7.13.3" evidence="3"/>
<dbReference type="SUPFAM" id="SSF55874">
    <property type="entry name" value="ATPase domain of HSP90 chaperone/DNA topoisomerase II/histidine kinase"/>
    <property type="match status" value="1"/>
</dbReference>
<evidence type="ECO:0000256" key="7">
    <source>
        <dbReference type="ARBA" id="ARBA00022741"/>
    </source>
</evidence>
<dbReference type="InterPro" id="IPR003594">
    <property type="entry name" value="HATPase_dom"/>
</dbReference>
<comment type="catalytic activity">
    <reaction evidence="1">
        <text>ATP + protein L-histidine = ADP + protein N-phospho-L-histidine.</text>
        <dbReference type="EC" id="2.7.13.3"/>
    </reaction>
</comment>
<keyword evidence="11" id="KW-0902">Two-component regulatory system</keyword>